<feature type="region of interest" description="Disordered" evidence="2">
    <location>
        <begin position="471"/>
        <end position="527"/>
    </location>
</feature>
<feature type="compositionally biased region" description="Polar residues" evidence="2">
    <location>
        <begin position="431"/>
        <end position="442"/>
    </location>
</feature>
<feature type="region of interest" description="Disordered" evidence="2">
    <location>
        <begin position="48"/>
        <end position="97"/>
    </location>
</feature>
<keyword evidence="5" id="KW-1185">Reference proteome</keyword>
<comment type="caution">
    <text evidence="4">The sequence shown here is derived from an EMBL/GenBank/DDBJ whole genome shotgun (WGS) entry which is preliminary data.</text>
</comment>
<dbReference type="Proteomes" id="UP000225740">
    <property type="component" value="Unassembled WGS sequence"/>
</dbReference>
<dbReference type="EMBL" id="NIZW01000027">
    <property type="protein sequence ID" value="PHQ32381.1"/>
    <property type="molecule type" value="Genomic_DNA"/>
</dbReference>
<feature type="compositionally biased region" description="Polar residues" evidence="2">
    <location>
        <begin position="304"/>
        <end position="319"/>
    </location>
</feature>
<protein>
    <submittedName>
        <fullName evidence="4">Uncharacterized protein</fullName>
    </submittedName>
</protein>
<proteinExistence type="predicted"/>
<keyword evidence="3" id="KW-0812">Transmembrane</keyword>
<reference evidence="4 5" key="1">
    <citation type="submission" date="2017-06" db="EMBL/GenBank/DDBJ databases">
        <title>Description of Rhodopirellula bahusiensis sp. nov.</title>
        <authorList>
            <person name="Kizina J."/>
            <person name="Harder J."/>
        </authorList>
    </citation>
    <scope>NUCLEOTIDE SEQUENCE [LARGE SCALE GENOMIC DNA]</scope>
    <source>
        <strain evidence="4 5">SWK21</strain>
    </source>
</reference>
<organism evidence="4 5">
    <name type="scientific">Rhodopirellula bahusiensis</name>
    <dbReference type="NCBI Taxonomy" id="2014065"/>
    <lineage>
        <taxon>Bacteria</taxon>
        <taxon>Pseudomonadati</taxon>
        <taxon>Planctomycetota</taxon>
        <taxon>Planctomycetia</taxon>
        <taxon>Pirellulales</taxon>
        <taxon>Pirellulaceae</taxon>
        <taxon>Rhodopirellula</taxon>
    </lineage>
</organism>
<keyword evidence="3" id="KW-0472">Membrane</keyword>
<evidence type="ECO:0000313" key="5">
    <source>
        <dbReference type="Proteomes" id="UP000225740"/>
    </source>
</evidence>
<feature type="transmembrane region" description="Helical" evidence="3">
    <location>
        <begin position="26"/>
        <end position="44"/>
    </location>
</feature>
<accession>A0A2G1W076</accession>
<sequence length="527" mass="58670">MKDEAQIKSVPTATLPKRRSRAWKSALIATLTVPTAAILVWSWTSPPSTWAQNRDSRPISQQRPLNSYPQPNNLPYQESRAQMTSDPNSRNGFSTPPYPTYVQQSQTRFNRKTNMALPVNKGNSLVPNDGFQEAEVPVTVHSTDQYGNISIRTDMRTARVPVRATGLVMTKGNSKHNERIKQLVNELRGSTTNNENSNEVDAKLAELRNELESEFKRMHEQQGSEIAAIEKRLQSLKDIHQQRAENQDKIIQRRIDQLLGRSDPLDWNYTPPTTPYGPVSPYFGTDSIGPDLLPRGYSEPYSPTPQANTSRSNNSWQPSPNRPPTRSPQTPASKSAPPSYPGKLMEAFESALKANDAALLEQSNKERLNDYTRLHEQGALPASELRKATLDYTTAQKQTALLKLQLQSIQRGLARNLKAAEFELATLIEQQQSNPSANSKSTQLERQKAESAITEARDAIAQFEAAMKLIPASADSADAPENPNERVEQPTSELDGPTGEPQASEEPTRNLETEEVETTPNEPVPSF</sequence>
<evidence type="ECO:0000256" key="3">
    <source>
        <dbReference type="SAM" id="Phobius"/>
    </source>
</evidence>
<feature type="region of interest" description="Disordered" evidence="2">
    <location>
        <begin position="431"/>
        <end position="453"/>
    </location>
</feature>
<keyword evidence="1" id="KW-0175">Coiled coil</keyword>
<keyword evidence="3" id="KW-1133">Transmembrane helix</keyword>
<dbReference type="OrthoDB" id="242614at2"/>
<feature type="region of interest" description="Disordered" evidence="2">
    <location>
        <begin position="262"/>
        <end position="341"/>
    </location>
</feature>
<feature type="compositionally biased region" description="Polar residues" evidence="2">
    <location>
        <begin position="48"/>
        <end position="94"/>
    </location>
</feature>
<feature type="coiled-coil region" evidence="1">
    <location>
        <begin position="197"/>
        <end position="224"/>
    </location>
</feature>
<feature type="region of interest" description="Disordered" evidence="2">
    <location>
        <begin position="1"/>
        <end position="21"/>
    </location>
</feature>
<name>A0A2G1W076_9BACT</name>
<dbReference type="AlphaFoldDB" id="A0A2G1W076"/>
<evidence type="ECO:0000256" key="2">
    <source>
        <dbReference type="SAM" id="MobiDB-lite"/>
    </source>
</evidence>
<evidence type="ECO:0000256" key="1">
    <source>
        <dbReference type="SAM" id="Coils"/>
    </source>
</evidence>
<evidence type="ECO:0000313" key="4">
    <source>
        <dbReference type="EMBL" id="PHQ32381.1"/>
    </source>
</evidence>
<gene>
    <name evidence="4" type="ORF">CEE69_25750</name>
</gene>